<sequence>MPDLLLSDGLRPCVGCVAQPRTRTWCLLRTRPSENQGRAGLDPPLTMRAETVDQDPPCLSPEQRTRSPQPHPERQTP</sequence>
<protein>
    <submittedName>
        <fullName evidence="2">Uncharacterized protein</fullName>
    </submittedName>
</protein>
<gene>
    <name evidence="2" type="ORF">HMPREF9123_1279</name>
</gene>
<feature type="region of interest" description="Disordered" evidence="1">
    <location>
        <begin position="31"/>
        <end position="77"/>
    </location>
</feature>
<evidence type="ECO:0000256" key="1">
    <source>
        <dbReference type="SAM" id="MobiDB-lite"/>
    </source>
</evidence>
<dbReference type="EMBL" id="AFAY01000026">
    <property type="protein sequence ID" value="EGF11014.1"/>
    <property type="molecule type" value="Genomic_DNA"/>
</dbReference>
<evidence type="ECO:0000313" key="3">
    <source>
        <dbReference type="Proteomes" id="UP000004105"/>
    </source>
</evidence>
<dbReference type="Proteomes" id="UP000004105">
    <property type="component" value="Unassembled WGS sequence"/>
</dbReference>
<organism evidence="2 3">
    <name type="scientific">Neisseria bacilliformis ATCC BAA-1200</name>
    <dbReference type="NCBI Taxonomy" id="888742"/>
    <lineage>
        <taxon>Bacteria</taxon>
        <taxon>Pseudomonadati</taxon>
        <taxon>Pseudomonadota</taxon>
        <taxon>Betaproteobacteria</taxon>
        <taxon>Neisseriales</taxon>
        <taxon>Neisseriaceae</taxon>
        <taxon>Neisseria</taxon>
    </lineage>
</organism>
<dbReference type="AlphaFoldDB" id="F2BC24"/>
<comment type="caution">
    <text evidence="2">The sequence shown here is derived from an EMBL/GenBank/DDBJ whole genome shotgun (WGS) entry which is preliminary data.</text>
</comment>
<dbReference type="HOGENOM" id="CLU_2634402_0_0_4"/>
<accession>F2BC24</accession>
<evidence type="ECO:0000313" key="2">
    <source>
        <dbReference type="EMBL" id="EGF11014.1"/>
    </source>
</evidence>
<proteinExistence type="predicted"/>
<keyword evidence="3" id="KW-1185">Reference proteome</keyword>
<reference evidence="2 3" key="1">
    <citation type="submission" date="2011-02" db="EMBL/GenBank/DDBJ databases">
        <authorList>
            <person name="Muzny D."/>
            <person name="Qin X."/>
            <person name="Deng J."/>
            <person name="Jiang H."/>
            <person name="Liu Y."/>
            <person name="Qu J."/>
            <person name="Song X.-Z."/>
            <person name="Zhang L."/>
            <person name="Thornton R."/>
            <person name="Coyle M."/>
            <person name="Francisco L."/>
            <person name="Jackson L."/>
            <person name="Javaid M."/>
            <person name="Korchina V."/>
            <person name="Kovar C."/>
            <person name="Mata R."/>
            <person name="Mathew T."/>
            <person name="Ngo R."/>
            <person name="Nguyen L."/>
            <person name="Nguyen N."/>
            <person name="Okwuonu G."/>
            <person name="Ongeri F."/>
            <person name="Pham C."/>
            <person name="Simmons D."/>
            <person name="Wilczek-Boney K."/>
            <person name="Hale W."/>
            <person name="Jakkamsetti A."/>
            <person name="Pham P."/>
            <person name="Ruth R."/>
            <person name="San Lucas F."/>
            <person name="Warren J."/>
            <person name="Zhang J."/>
            <person name="Zhao Z."/>
            <person name="Zhou C."/>
            <person name="Zhu D."/>
            <person name="Lee S."/>
            <person name="Bess C."/>
            <person name="Blankenburg K."/>
            <person name="Forbes L."/>
            <person name="Fu Q."/>
            <person name="Gubbala S."/>
            <person name="Hirani K."/>
            <person name="Jayaseelan J.C."/>
            <person name="Lara F."/>
            <person name="Munidasa M."/>
            <person name="Palculict T."/>
            <person name="Patil S."/>
            <person name="Pu L.-L."/>
            <person name="Saada N."/>
            <person name="Tang L."/>
            <person name="Weissenberger G."/>
            <person name="Zhu Y."/>
            <person name="Hemphill L."/>
            <person name="Shang Y."/>
            <person name="Youmans B."/>
            <person name="Ayvaz T."/>
            <person name="Ross M."/>
            <person name="Santibanez J."/>
            <person name="Aqrawi P."/>
            <person name="Gross S."/>
            <person name="Joshi V."/>
            <person name="Fowler G."/>
            <person name="Nazareth L."/>
            <person name="Reid J."/>
            <person name="Worley K."/>
            <person name="Petrosino J."/>
            <person name="Highlander S."/>
            <person name="Gibbs R."/>
        </authorList>
    </citation>
    <scope>NUCLEOTIDE SEQUENCE [LARGE SCALE GENOMIC DNA]</scope>
    <source>
        <strain evidence="2 3">ATCC BAA-1200</strain>
    </source>
</reference>
<name>F2BC24_9NEIS</name>